<feature type="region of interest" description="Disordered" evidence="1">
    <location>
        <begin position="21"/>
        <end position="88"/>
    </location>
</feature>
<feature type="non-terminal residue" evidence="2">
    <location>
        <position position="1"/>
    </location>
</feature>
<protein>
    <submittedName>
        <fullName evidence="2">Uncharacterized protein</fullName>
    </submittedName>
</protein>
<gene>
    <name evidence="3" type="ORF">JXQ802_LOCUS59146</name>
    <name evidence="2" type="ORF">PYM288_LOCUS42494</name>
</gene>
<evidence type="ECO:0000313" key="3">
    <source>
        <dbReference type="EMBL" id="CAF1680931.1"/>
    </source>
</evidence>
<dbReference type="AlphaFoldDB" id="A0A815YGP2"/>
<dbReference type="EMBL" id="CAJNOL010018221">
    <property type="protein sequence ID" value="CAF1680931.1"/>
    <property type="molecule type" value="Genomic_DNA"/>
</dbReference>
<reference evidence="2" key="1">
    <citation type="submission" date="2021-02" db="EMBL/GenBank/DDBJ databases">
        <authorList>
            <person name="Nowell W R."/>
        </authorList>
    </citation>
    <scope>NUCLEOTIDE SEQUENCE</scope>
</reference>
<organism evidence="2 4">
    <name type="scientific">Rotaria sordida</name>
    <dbReference type="NCBI Taxonomy" id="392033"/>
    <lineage>
        <taxon>Eukaryota</taxon>
        <taxon>Metazoa</taxon>
        <taxon>Spiralia</taxon>
        <taxon>Gnathifera</taxon>
        <taxon>Rotifera</taxon>
        <taxon>Eurotatoria</taxon>
        <taxon>Bdelloidea</taxon>
        <taxon>Philodinida</taxon>
        <taxon>Philodinidae</taxon>
        <taxon>Rotaria</taxon>
    </lineage>
</organism>
<evidence type="ECO:0000313" key="5">
    <source>
        <dbReference type="Proteomes" id="UP000663870"/>
    </source>
</evidence>
<feature type="compositionally biased region" description="Low complexity" evidence="1">
    <location>
        <begin position="63"/>
        <end position="88"/>
    </location>
</feature>
<dbReference type="Proteomes" id="UP000663870">
    <property type="component" value="Unassembled WGS sequence"/>
</dbReference>
<evidence type="ECO:0000313" key="4">
    <source>
        <dbReference type="Proteomes" id="UP000663854"/>
    </source>
</evidence>
<name>A0A815YGP2_9BILA</name>
<dbReference type="EMBL" id="CAJNOH010016278">
    <property type="protein sequence ID" value="CAF1569841.1"/>
    <property type="molecule type" value="Genomic_DNA"/>
</dbReference>
<evidence type="ECO:0000313" key="2">
    <source>
        <dbReference type="EMBL" id="CAF1569841.1"/>
    </source>
</evidence>
<keyword evidence="5" id="KW-1185">Reference proteome</keyword>
<accession>A0A815YGP2</accession>
<comment type="caution">
    <text evidence="2">The sequence shown here is derived from an EMBL/GenBank/DDBJ whole genome shotgun (WGS) entry which is preliminary data.</text>
</comment>
<proteinExistence type="predicted"/>
<dbReference type="Proteomes" id="UP000663854">
    <property type="component" value="Unassembled WGS sequence"/>
</dbReference>
<evidence type="ECO:0000256" key="1">
    <source>
        <dbReference type="SAM" id="MobiDB-lite"/>
    </source>
</evidence>
<sequence length="88" mass="9312">IDMMMMTRSGTLAAAAATDAVTLSNSKSSHPTSSRRPRSQVTKKIFNKNNNVSGTHLFARSNSTIGSRSLSSDSSSWSPTNSSRSSSS</sequence>